<dbReference type="AlphaFoldDB" id="A0A9Q5DB81"/>
<dbReference type="Proteomes" id="UP000281028">
    <property type="component" value="Unassembled WGS sequence"/>
</dbReference>
<organism evidence="1 2">
    <name type="scientific">Chitinophaga solisilvae</name>
    <dbReference type="NCBI Taxonomy" id="1233460"/>
    <lineage>
        <taxon>Bacteria</taxon>
        <taxon>Pseudomonadati</taxon>
        <taxon>Bacteroidota</taxon>
        <taxon>Chitinophagia</taxon>
        <taxon>Chitinophagales</taxon>
        <taxon>Chitinophagaceae</taxon>
        <taxon>Chitinophaga</taxon>
    </lineage>
</organism>
<reference evidence="1" key="1">
    <citation type="submission" date="2020-05" db="EMBL/GenBank/DDBJ databases">
        <title>Chitinophaga laudate sp. nov., isolated from a tropical peat swamp.</title>
        <authorList>
            <person name="Goh C.B.S."/>
            <person name="Lee M.S."/>
            <person name="Parimannan S."/>
            <person name="Pasbakhsh P."/>
            <person name="Yule C.M."/>
            <person name="Rajandas H."/>
            <person name="Loke S."/>
            <person name="Croft L."/>
            <person name="Tan J.B.L."/>
        </authorList>
    </citation>
    <scope>NUCLEOTIDE SEQUENCE</scope>
    <source>
        <strain evidence="1">Mgbs1</strain>
    </source>
</reference>
<evidence type="ECO:0000313" key="1">
    <source>
        <dbReference type="EMBL" id="NSL88826.1"/>
    </source>
</evidence>
<gene>
    <name evidence="1" type="ORF">ECE50_018430</name>
</gene>
<keyword evidence="2" id="KW-1185">Reference proteome</keyword>
<evidence type="ECO:0000313" key="2">
    <source>
        <dbReference type="Proteomes" id="UP000281028"/>
    </source>
</evidence>
<sequence>MSFSWYFHSFNPQDLENKILKGQGSYTSNEEVTEKLRMSAFDYNKLDKQYWKYLDLYLTQSLIALPETEQVSPDHAHWSVWSAFAGSDNAAPGIIFEALSGDGRRHNFIPQKKSFFSKLKSVHEVLTGKNSPDYIIIKDDELSIFVDSLHKIFASADEGAFEKFGDKEELKPYFLTPFVLAREQGKAILGMLT</sequence>
<proteinExistence type="predicted"/>
<name>A0A9Q5DB81_9BACT</name>
<dbReference type="EMBL" id="RIAR02000001">
    <property type="protein sequence ID" value="NSL88826.1"/>
    <property type="molecule type" value="Genomic_DNA"/>
</dbReference>
<accession>A0A9Q5DB81</accession>
<comment type="caution">
    <text evidence="1">The sequence shown here is derived from an EMBL/GenBank/DDBJ whole genome shotgun (WGS) entry which is preliminary data.</text>
</comment>
<protein>
    <submittedName>
        <fullName evidence="1">Uncharacterized protein</fullName>
    </submittedName>
</protein>